<evidence type="ECO:0000256" key="1">
    <source>
        <dbReference type="ARBA" id="ARBA00010900"/>
    </source>
</evidence>
<dbReference type="InterPro" id="IPR022783">
    <property type="entry name" value="GCFC_dom"/>
</dbReference>
<organism evidence="4 5">
    <name type="scientific">Anisodus acutangulus</name>
    <dbReference type="NCBI Taxonomy" id="402998"/>
    <lineage>
        <taxon>Eukaryota</taxon>
        <taxon>Viridiplantae</taxon>
        <taxon>Streptophyta</taxon>
        <taxon>Embryophyta</taxon>
        <taxon>Tracheophyta</taxon>
        <taxon>Spermatophyta</taxon>
        <taxon>Magnoliopsida</taxon>
        <taxon>eudicotyledons</taxon>
        <taxon>Gunneridae</taxon>
        <taxon>Pentapetalae</taxon>
        <taxon>asterids</taxon>
        <taxon>lamiids</taxon>
        <taxon>Solanales</taxon>
        <taxon>Solanaceae</taxon>
        <taxon>Solanoideae</taxon>
        <taxon>Hyoscyameae</taxon>
        <taxon>Anisodus</taxon>
    </lineage>
</organism>
<dbReference type="Pfam" id="PF07842">
    <property type="entry name" value="GCFC"/>
    <property type="match status" value="1"/>
</dbReference>
<dbReference type="Pfam" id="PF01585">
    <property type="entry name" value="G-patch"/>
    <property type="match status" value="1"/>
</dbReference>
<feature type="domain" description="G-patch" evidence="3">
    <location>
        <begin position="85"/>
        <end position="131"/>
    </location>
</feature>
<evidence type="ECO:0000256" key="2">
    <source>
        <dbReference type="SAM" id="MobiDB-lite"/>
    </source>
</evidence>
<evidence type="ECO:0000313" key="4">
    <source>
        <dbReference type="EMBL" id="KAJ8536616.1"/>
    </source>
</evidence>
<comment type="caution">
    <text evidence="4">The sequence shown here is derived from an EMBL/GenBank/DDBJ whole genome shotgun (WGS) entry which is preliminary data.</text>
</comment>
<comment type="similarity">
    <text evidence="1">Belongs to the TFP11/STIP family.</text>
</comment>
<dbReference type="AlphaFoldDB" id="A0A9Q1LI73"/>
<dbReference type="Proteomes" id="UP001152561">
    <property type="component" value="Unassembled WGS sequence"/>
</dbReference>
<sequence>MKEENDDLGLGTSSGIGFGTSSNNNADDEIEEEIYLPTAFGRKIKEGAEQRRKKEKEAFMLAKKVFRSGGEGPEMSEFGAFEKYTNGIARKLLKKMGYKGGGLGKNEHGIVVPIEAKLRPKKNMGMGFNDFKETRLSEARSLTNCPDQPVEGRGRKRKLWSKQVHRIKKVHITAEELLAKKEEEGFEVVHMVFDMRGPQVRILTNLENLNAEEKAAKDNYVPMPELQHNIGLIIDLVELDIQKIDNDLRNERETVVLFQMEKEKLKSHAVWQKEQLSNIEEIAREPERMLHFLELWEKLLPPAVLQTTLENIVLPKLSAAVNSWDPHRETIPVHSWLHPWLPLLGQKLENFYFTIRSRKIEDQEKAAAQAQGRPSVHMDGTGGALGRLKDIIETHAQQNHLLFKPKPGRMQDGHQIYGFGNISIIVDSLNQKVFAHIEDQWSLVSLDQLVDLQNQSDLKLR</sequence>
<dbReference type="SMART" id="SM00443">
    <property type="entry name" value="G_patch"/>
    <property type="match status" value="1"/>
</dbReference>
<reference evidence="5" key="1">
    <citation type="journal article" date="2023" name="Proc. Natl. Acad. Sci. U.S.A.">
        <title>Genomic and structural basis for evolution of tropane alkaloid biosynthesis.</title>
        <authorList>
            <person name="Wanga Y.-J."/>
            <person name="Taina T."/>
            <person name="Yua J.-Y."/>
            <person name="Lia J."/>
            <person name="Xua B."/>
            <person name="Chenc J."/>
            <person name="D'Auriad J.C."/>
            <person name="Huanga J.-P."/>
            <person name="Huanga S.-X."/>
        </authorList>
    </citation>
    <scope>NUCLEOTIDE SEQUENCE [LARGE SCALE GENOMIC DNA]</scope>
    <source>
        <strain evidence="5">cv. KIB-2019</strain>
    </source>
</reference>
<dbReference type="EMBL" id="JAJAGQ010000018">
    <property type="protein sequence ID" value="KAJ8536616.1"/>
    <property type="molecule type" value="Genomic_DNA"/>
</dbReference>
<feature type="region of interest" description="Disordered" evidence="2">
    <location>
        <begin position="1"/>
        <end position="25"/>
    </location>
</feature>
<evidence type="ECO:0000313" key="5">
    <source>
        <dbReference type="Proteomes" id="UP001152561"/>
    </source>
</evidence>
<dbReference type="GO" id="GO:0003676">
    <property type="term" value="F:nucleic acid binding"/>
    <property type="evidence" value="ECO:0007669"/>
    <property type="project" value="InterPro"/>
</dbReference>
<dbReference type="InterPro" id="IPR000467">
    <property type="entry name" value="G_patch_dom"/>
</dbReference>
<protein>
    <recommendedName>
        <fullName evidence="3">G-patch domain-containing protein</fullName>
    </recommendedName>
</protein>
<evidence type="ECO:0000259" key="3">
    <source>
        <dbReference type="PROSITE" id="PS50174"/>
    </source>
</evidence>
<dbReference type="InterPro" id="IPR045211">
    <property type="entry name" value="TFP11/STIP/Ntr1"/>
</dbReference>
<gene>
    <name evidence="4" type="ORF">K7X08_035017</name>
</gene>
<dbReference type="PANTHER" id="PTHR23329:SF1">
    <property type="entry name" value="TUFTELIN-INTERACTING PROTEIN 11"/>
    <property type="match status" value="1"/>
</dbReference>
<keyword evidence="5" id="KW-1185">Reference proteome</keyword>
<name>A0A9Q1LI73_9SOLA</name>
<dbReference type="PANTHER" id="PTHR23329">
    <property type="entry name" value="TUFTELIN-INTERACTING PROTEIN 11-RELATED"/>
    <property type="match status" value="1"/>
</dbReference>
<proteinExistence type="inferred from homology"/>
<dbReference type="GO" id="GO:0000390">
    <property type="term" value="P:spliceosomal complex disassembly"/>
    <property type="evidence" value="ECO:0007669"/>
    <property type="project" value="InterPro"/>
</dbReference>
<dbReference type="PROSITE" id="PS50174">
    <property type="entry name" value="G_PATCH"/>
    <property type="match status" value="1"/>
</dbReference>
<accession>A0A9Q1LI73</accession>
<dbReference type="GO" id="GO:0071008">
    <property type="term" value="C:U2-type post-mRNA release spliceosomal complex"/>
    <property type="evidence" value="ECO:0007669"/>
    <property type="project" value="TreeGrafter"/>
</dbReference>
<dbReference type="OrthoDB" id="4822at2759"/>